<dbReference type="EMBL" id="KK784894">
    <property type="protein sequence ID" value="KDO68466.1"/>
    <property type="molecule type" value="Genomic_DNA"/>
</dbReference>
<feature type="region of interest" description="Disordered" evidence="3">
    <location>
        <begin position="1"/>
        <end position="102"/>
    </location>
</feature>
<dbReference type="GO" id="GO:0030174">
    <property type="term" value="P:regulation of DNA-templated DNA replication initiation"/>
    <property type="evidence" value="ECO:0000318"/>
    <property type="project" value="GO_Central"/>
</dbReference>
<dbReference type="GO" id="GO:0000076">
    <property type="term" value="P:DNA replication checkpoint signaling"/>
    <property type="evidence" value="ECO:0000318"/>
    <property type="project" value="GO_Central"/>
</dbReference>
<comment type="similarity">
    <text evidence="1">Belongs to the Cdt1 family.</text>
</comment>
<gene>
    <name evidence="5" type="ORF">CISIN_1g006819mg</name>
</gene>
<dbReference type="Proteomes" id="UP000027120">
    <property type="component" value="Unassembled WGS sequence"/>
</dbReference>
<evidence type="ECO:0000313" key="6">
    <source>
        <dbReference type="Proteomes" id="UP000027120"/>
    </source>
</evidence>
<dbReference type="STRING" id="2711.A0A067FZ19"/>
<name>A0A067FZ19_CITSI</name>
<dbReference type="GO" id="GO:0003677">
    <property type="term" value="F:DNA binding"/>
    <property type="evidence" value="ECO:0000318"/>
    <property type="project" value="GO_Central"/>
</dbReference>
<dbReference type="SUPFAM" id="SSF46785">
    <property type="entry name" value="Winged helix' DNA-binding domain"/>
    <property type="match status" value="1"/>
</dbReference>
<evidence type="ECO:0000313" key="5">
    <source>
        <dbReference type="EMBL" id="KDO68466.1"/>
    </source>
</evidence>
<feature type="region of interest" description="Disordered" evidence="3">
    <location>
        <begin position="223"/>
        <end position="242"/>
    </location>
</feature>
<dbReference type="Gene3D" id="1.10.10.1420">
    <property type="entry name" value="DNA replication factor Cdt1, C-terminal WH domain"/>
    <property type="match status" value="1"/>
</dbReference>
<reference evidence="5 6" key="1">
    <citation type="submission" date="2014-04" db="EMBL/GenBank/DDBJ databases">
        <authorList>
            <consortium name="International Citrus Genome Consortium"/>
            <person name="Gmitter F."/>
            <person name="Chen C."/>
            <person name="Farmerie W."/>
            <person name="Harkins T."/>
            <person name="Desany B."/>
            <person name="Mohiuddin M."/>
            <person name="Kodira C."/>
            <person name="Borodovsky M."/>
            <person name="Lomsadze A."/>
            <person name="Burns P."/>
            <person name="Jenkins J."/>
            <person name="Prochnik S."/>
            <person name="Shu S."/>
            <person name="Chapman J."/>
            <person name="Pitluck S."/>
            <person name="Schmutz J."/>
            <person name="Rokhsar D."/>
        </authorList>
    </citation>
    <scope>NUCLEOTIDE SEQUENCE</scope>
</reference>
<dbReference type="InterPro" id="IPR032054">
    <property type="entry name" value="Cdt1_C"/>
</dbReference>
<feature type="region of interest" description="Disordered" evidence="3">
    <location>
        <begin position="254"/>
        <end position="275"/>
    </location>
</feature>
<feature type="compositionally biased region" description="Polar residues" evidence="3">
    <location>
        <begin position="82"/>
        <end position="98"/>
    </location>
</feature>
<dbReference type="eggNOG" id="KOG4762">
    <property type="taxonomic scope" value="Eukaryota"/>
</dbReference>
<dbReference type="InterPro" id="IPR038090">
    <property type="entry name" value="Cdt1_C_WH_dom_sf"/>
</dbReference>
<dbReference type="GO" id="GO:0000278">
    <property type="term" value="P:mitotic cell cycle"/>
    <property type="evidence" value="ECO:0000318"/>
    <property type="project" value="GO_Central"/>
</dbReference>
<dbReference type="CDD" id="cd08674">
    <property type="entry name" value="Cdt1_m"/>
    <property type="match status" value="1"/>
</dbReference>
<sequence>MSSSDSPQSIHFRCKKPITAKPKPEMSNQNPNPTQLASKTPEKQPSRRARNSRMALSLKEIRKAAQTNPQQPPKDQIESAGKQISASPSVKSSVNPAGSGSPKLPAKYMQLAECFDSLDAVIRLLKLKCSSPTFTSICPKIECLTDRRFSLGHLAQLKFILPEVIQIKKVLTFDEKTSCMKPDLHVTVNADAIECDGKSKCNSKNLNLRTVFRARLMDFLKDHPEGDEIPEETLPEPFNRSRSDLQLNMVKKSTSLTPADSPTDASVEQQQVSSPTCQNSKLLNIVKAPSISMVTGTSASASDNQQPIVASHFSSRRHFSQKFVNSLAEKKKAERISSGVSIEPSTTPALEPCLRKISSIEETCSTAAISAVELSSKSTSKENCLTYCASPTRLSQSCPPVTPVKEIDPMESKVSYPIKVDSEQSTPAKLVSTPARLMIGTPALHQPKRCYMTPENVSASSPNKLTRRPPHSRTLKSLKFDTPVKNATVEHKLNEDISVDGDVLDILPENLIQSIREKERKFMEERDPAISQAKWRRQMIASLPKLFNMIHFLFQSIKRSVITKEELIHKIISSHLQITDRREVEEQMNLMLELVPEWISEKLSSCGDLLVCINKMTCPESIRARLEESK</sequence>
<organism evidence="5 6">
    <name type="scientific">Citrus sinensis</name>
    <name type="common">Sweet orange</name>
    <name type="synonym">Citrus aurantium var. sinensis</name>
    <dbReference type="NCBI Taxonomy" id="2711"/>
    <lineage>
        <taxon>Eukaryota</taxon>
        <taxon>Viridiplantae</taxon>
        <taxon>Streptophyta</taxon>
        <taxon>Embryophyta</taxon>
        <taxon>Tracheophyta</taxon>
        <taxon>Spermatophyta</taxon>
        <taxon>Magnoliopsida</taxon>
        <taxon>eudicotyledons</taxon>
        <taxon>Gunneridae</taxon>
        <taxon>Pentapetalae</taxon>
        <taxon>rosids</taxon>
        <taxon>malvids</taxon>
        <taxon>Sapindales</taxon>
        <taxon>Rutaceae</taxon>
        <taxon>Aurantioideae</taxon>
        <taxon>Citrus</taxon>
    </lineage>
</organism>
<keyword evidence="6" id="KW-1185">Reference proteome</keyword>
<dbReference type="PaxDb" id="2711-XP_006479557.1"/>
<dbReference type="CDD" id="cd08767">
    <property type="entry name" value="Cdt1_c"/>
    <property type="match status" value="1"/>
</dbReference>
<feature type="compositionally biased region" description="Polar residues" evidence="3">
    <location>
        <begin position="26"/>
        <end position="38"/>
    </location>
</feature>
<dbReference type="Pfam" id="PF08839">
    <property type="entry name" value="CDT1"/>
    <property type="match status" value="1"/>
</dbReference>
<proteinExistence type="inferred from homology"/>
<dbReference type="AlphaFoldDB" id="A0A067FZ19"/>
<evidence type="ECO:0000259" key="4">
    <source>
        <dbReference type="SMART" id="SM01075"/>
    </source>
</evidence>
<dbReference type="InterPro" id="IPR045173">
    <property type="entry name" value="Cdt1"/>
</dbReference>
<dbReference type="InterPro" id="IPR014939">
    <property type="entry name" value="CDT1_Gemini-bd-like"/>
</dbReference>
<dbReference type="PANTHER" id="PTHR28637:SF1">
    <property type="entry name" value="DNA REPLICATION FACTOR CDT1"/>
    <property type="match status" value="1"/>
</dbReference>
<dbReference type="GO" id="GO:0070182">
    <property type="term" value="F:DNA polymerase binding"/>
    <property type="evidence" value="ECO:0000318"/>
    <property type="project" value="GO_Central"/>
</dbReference>
<protein>
    <recommendedName>
        <fullName evidence="4">CDT1 Geminin-binding domain-containing protein</fullName>
    </recommendedName>
</protein>
<keyword evidence="2" id="KW-0131">Cell cycle</keyword>
<feature type="domain" description="CDT1 Geminin-binding" evidence="4">
    <location>
        <begin position="104"/>
        <end position="236"/>
    </location>
</feature>
<evidence type="ECO:0000256" key="1">
    <source>
        <dbReference type="ARBA" id="ARBA00008356"/>
    </source>
</evidence>
<dbReference type="InterPro" id="IPR036390">
    <property type="entry name" value="WH_DNA-bd_sf"/>
</dbReference>
<dbReference type="GO" id="GO:0071163">
    <property type="term" value="P:DNA replication preinitiation complex assembly"/>
    <property type="evidence" value="ECO:0000318"/>
    <property type="project" value="GO_Central"/>
</dbReference>
<dbReference type="FunFam" id="1.10.10.1420:FF:000003">
    <property type="entry name" value="CDT1-like protein a chloroplastic"/>
    <property type="match status" value="1"/>
</dbReference>
<dbReference type="SMART" id="SM01075">
    <property type="entry name" value="CDT1"/>
    <property type="match status" value="1"/>
</dbReference>
<dbReference type="PANTHER" id="PTHR28637">
    <property type="entry name" value="DNA REPLICATION FACTOR CDT1"/>
    <property type="match status" value="1"/>
</dbReference>
<evidence type="ECO:0000256" key="2">
    <source>
        <dbReference type="ARBA" id="ARBA00023306"/>
    </source>
</evidence>
<dbReference type="GO" id="GO:0005634">
    <property type="term" value="C:nucleus"/>
    <property type="evidence" value="ECO:0000318"/>
    <property type="project" value="GO_Central"/>
</dbReference>
<dbReference type="Pfam" id="PF16679">
    <property type="entry name" value="CDT1_C"/>
    <property type="match status" value="1"/>
</dbReference>
<accession>A0A067FZ19</accession>
<evidence type="ECO:0000256" key="3">
    <source>
        <dbReference type="SAM" id="MobiDB-lite"/>
    </source>
</evidence>